<dbReference type="RefSeq" id="WP_219550912.1">
    <property type="nucleotide sequence ID" value="NZ_BAABFD010000016.1"/>
</dbReference>
<dbReference type="Proteomes" id="UP001212498">
    <property type="component" value="Unassembled WGS sequence"/>
</dbReference>
<evidence type="ECO:0000259" key="1">
    <source>
        <dbReference type="Pfam" id="PF03992"/>
    </source>
</evidence>
<proteinExistence type="predicted"/>
<comment type="caution">
    <text evidence="2">The sequence shown here is derived from an EMBL/GenBank/DDBJ whole genome shotgun (WGS) entry which is preliminary data.</text>
</comment>
<reference evidence="2 3" key="1">
    <citation type="submission" date="2022-11" db="EMBL/GenBank/DDBJ databases">
        <title>Nonomuraea corallina sp. nov., a new species of the genus Nonomuraea isolated from sea side sediment in Thai sea.</title>
        <authorList>
            <person name="Ngamcharungchit C."/>
            <person name="Matsumoto A."/>
            <person name="Suriyachadkun C."/>
            <person name="Panbangred W."/>
            <person name="Inahashi Y."/>
            <person name="Intra B."/>
        </authorList>
    </citation>
    <scope>NUCLEOTIDE SEQUENCE [LARGE SCALE GENOMIC DNA]</scope>
    <source>
        <strain evidence="2 3">DSM 43553</strain>
    </source>
</reference>
<dbReference type="InterPro" id="IPR007138">
    <property type="entry name" value="ABM_dom"/>
</dbReference>
<protein>
    <submittedName>
        <fullName evidence="2">Antibiotic biosynthesis monooxygenase</fullName>
    </submittedName>
</protein>
<keyword evidence="2" id="KW-0560">Oxidoreductase</keyword>
<feature type="domain" description="ABM" evidence="1">
    <location>
        <begin position="9"/>
        <end position="77"/>
    </location>
</feature>
<name>A0ABT4TBH4_9ACTN</name>
<evidence type="ECO:0000313" key="3">
    <source>
        <dbReference type="Proteomes" id="UP001212498"/>
    </source>
</evidence>
<dbReference type="EMBL" id="JAPNUD010000202">
    <property type="protein sequence ID" value="MDA0646503.1"/>
    <property type="molecule type" value="Genomic_DNA"/>
</dbReference>
<accession>A0ABT4TBH4</accession>
<gene>
    <name evidence="2" type="ORF">OUY24_38240</name>
</gene>
<keyword evidence="3" id="KW-1185">Reference proteome</keyword>
<sequence length="103" mass="11377">MSAENTKKPVIAITRFKAKPEDSEEVQDRHATLASTVRSAVPGLEEARLGRTEDGTWVGVWRWDSQESLRKAQELAHSLPEAEKAFALASDVTGDTLELLQES</sequence>
<dbReference type="Pfam" id="PF03992">
    <property type="entry name" value="ABM"/>
    <property type="match status" value="1"/>
</dbReference>
<evidence type="ECO:0000313" key="2">
    <source>
        <dbReference type="EMBL" id="MDA0646503.1"/>
    </source>
</evidence>
<dbReference type="GO" id="GO:0004497">
    <property type="term" value="F:monooxygenase activity"/>
    <property type="evidence" value="ECO:0007669"/>
    <property type="project" value="UniProtKB-KW"/>
</dbReference>
<keyword evidence="2" id="KW-0503">Monooxygenase</keyword>
<organism evidence="2 3">
    <name type="scientific">Nonomuraea ferruginea</name>
    <dbReference type="NCBI Taxonomy" id="46174"/>
    <lineage>
        <taxon>Bacteria</taxon>
        <taxon>Bacillati</taxon>
        <taxon>Actinomycetota</taxon>
        <taxon>Actinomycetes</taxon>
        <taxon>Streptosporangiales</taxon>
        <taxon>Streptosporangiaceae</taxon>
        <taxon>Nonomuraea</taxon>
    </lineage>
</organism>